<proteinExistence type="predicted"/>
<sequence>MPGRAGVRPGTEGQVGAVSGPVGRGDGGIVVASGQGDDDRLVCGQHQLLAHRDGPGGVAQAVVRHRRVAEQRLVQGVPWREAAAEHTVGEARVGQQEQDSVGDQVLLGFDARAVKGDQLMDQLGLVQLRGVCHQAGGDVVAGVSAAQLDQLDQRLLEKGVACGRVTAALEDLRHAAGDARAGLGRAAEYVVEGVERHGPGEVGDHVGVPG</sequence>
<gene>
    <name evidence="2" type="ORF">GCM10010394_47590</name>
</gene>
<reference evidence="3" key="1">
    <citation type="journal article" date="2019" name="Int. J. Syst. Evol. Microbiol.">
        <title>The Global Catalogue of Microorganisms (GCM) 10K type strain sequencing project: providing services to taxonomists for standard genome sequencing and annotation.</title>
        <authorList>
            <consortium name="The Broad Institute Genomics Platform"/>
            <consortium name="The Broad Institute Genome Sequencing Center for Infectious Disease"/>
            <person name="Wu L."/>
            <person name="Ma J."/>
        </authorList>
    </citation>
    <scope>NUCLEOTIDE SEQUENCE [LARGE SCALE GENOMIC DNA]</scope>
    <source>
        <strain evidence="3">JCM 5067</strain>
    </source>
</reference>
<evidence type="ECO:0000313" key="3">
    <source>
        <dbReference type="Proteomes" id="UP001500668"/>
    </source>
</evidence>
<evidence type="ECO:0000313" key="2">
    <source>
        <dbReference type="EMBL" id="GAA0612254.1"/>
    </source>
</evidence>
<dbReference type="EMBL" id="BAAACA010000034">
    <property type="protein sequence ID" value="GAA0612254.1"/>
    <property type="molecule type" value="Genomic_DNA"/>
</dbReference>
<keyword evidence="3" id="KW-1185">Reference proteome</keyword>
<dbReference type="Proteomes" id="UP001500668">
    <property type="component" value="Unassembled WGS sequence"/>
</dbReference>
<organism evidence="2 3">
    <name type="scientific">Streptomyces crystallinus</name>
    <dbReference type="NCBI Taxonomy" id="68191"/>
    <lineage>
        <taxon>Bacteria</taxon>
        <taxon>Bacillati</taxon>
        <taxon>Actinomycetota</taxon>
        <taxon>Actinomycetes</taxon>
        <taxon>Kitasatosporales</taxon>
        <taxon>Streptomycetaceae</taxon>
        <taxon>Streptomyces</taxon>
    </lineage>
</organism>
<comment type="caution">
    <text evidence="2">The sequence shown here is derived from an EMBL/GenBank/DDBJ whole genome shotgun (WGS) entry which is preliminary data.</text>
</comment>
<accession>A0ABP3RKG3</accession>
<evidence type="ECO:0000256" key="1">
    <source>
        <dbReference type="SAM" id="MobiDB-lite"/>
    </source>
</evidence>
<feature type="region of interest" description="Disordered" evidence="1">
    <location>
        <begin position="1"/>
        <end position="22"/>
    </location>
</feature>
<name>A0ABP3RKG3_9ACTN</name>
<protein>
    <submittedName>
        <fullName evidence="2">Uncharacterized protein</fullName>
    </submittedName>
</protein>